<proteinExistence type="predicted"/>
<dbReference type="PANTHER" id="PTHR48190">
    <property type="entry name" value="PROGRAMMED CELL DEATH PROTEIN 7"/>
    <property type="match status" value="1"/>
</dbReference>
<dbReference type="EMBL" id="JBFDAA010000015">
    <property type="protein sequence ID" value="KAL1117821.1"/>
    <property type="molecule type" value="Genomic_DNA"/>
</dbReference>
<dbReference type="InterPro" id="IPR031974">
    <property type="entry name" value="PDCD7"/>
</dbReference>
<protein>
    <recommendedName>
        <fullName evidence="3">Programmed cell death protein 7</fullName>
    </recommendedName>
</protein>
<reference evidence="1 2" key="1">
    <citation type="submission" date="2024-07" db="EMBL/GenBank/DDBJ databases">
        <title>Chromosome-level genome assembly of the water stick insect Ranatra chinensis (Heteroptera: Nepidae).</title>
        <authorList>
            <person name="Liu X."/>
        </authorList>
    </citation>
    <scope>NUCLEOTIDE SEQUENCE [LARGE SCALE GENOMIC DNA]</scope>
    <source>
        <strain evidence="1">Cailab_2021Rc</strain>
        <tissue evidence="1">Muscle</tissue>
    </source>
</reference>
<dbReference type="AlphaFoldDB" id="A0ABD0Y301"/>
<evidence type="ECO:0000313" key="1">
    <source>
        <dbReference type="EMBL" id="KAL1117821.1"/>
    </source>
</evidence>
<comment type="caution">
    <text evidence="1">The sequence shown here is derived from an EMBL/GenBank/DDBJ whole genome shotgun (WGS) entry which is preliminary data.</text>
</comment>
<dbReference type="Pfam" id="PF16021">
    <property type="entry name" value="PDCD7"/>
    <property type="match status" value="1"/>
</dbReference>
<dbReference type="Proteomes" id="UP001558652">
    <property type="component" value="Unassembled WGS sequence"/>
</dbReference>
<name>A0ABD0Y301_9HEMI</name>
<evidence type="ECO:0000313" key="2">
    <source>
        <dbReference type="Proteomes" id="UP001558652"/>
    </source>
</evidence>
<keyword evidence="2" id="KW-1185">Reference proteome</keyword>
<dbReference type="PANTHER" id="PTHR48190:SF2">
    <property type="entry name" value="PROGRAMMED CELL DEATH PROTEIN 7"/>
    <property type="match status" value="1"/>
</dbReference>
<gene>
    <name evidence="1" type="ORF">AAG570_004136</name>
</gene>
<accession>A0ABD0Y301</accession>
<sequence length="234" mass="27545">MIQSAKRALNKRLKKRARQKVKKEEWRCTKQEVALNREYEHRRIDMWLDKMKEEVERTRREESIKREADLVLSEVTRKKSEAKRTMNLLNTLGKLRNARVQTMENRGERVSQLETASFNQVIEKLKKYWVDQLNGYNLEEHGLRVMLNDAEVVRSDVELSLKKQILQEWDEALFGKRDGATDPEPQNLEQLVAIRYCWDNYLCEDNAILSSSIPLGWVVPTGPSNSDWASLLKK</sequence>
<evidence type="ECO:0008006" key="3">
    <source>
        <dbReference type="Google" id="ProtNLM"/>
    </source>
</evidence>
<dbReference type="InterPro" id="IPR052831">
    <property type="entry name" value="Apoptosis_promoter"/>
</dbReference>
<organism evidence="1 2">
    <name type="scientific">Ranatra chinensis</name>
    <dbReference type="NCBI Taxonomy" id="642074"/>
    <lineage>
        <taxon>Eukaryota</taxon>
        <taxon>Metazoa</taxon>
        <taxon>Ecdysozoa</taxon>
        <taxon>Arthropoda</taxon>
        <taxon>Hexapoda</taxon>
        <taxon>Insecta</taxon>
        <taxon>Pterygota</taxon>
        <taxon>Neoptera</taxon>
        <taxon>Paraneoptera</taxon>
        <taxon>Hemiptera</taxon>
        <taxon>Heteroptera</taxon>
        <taxon>Panheteroptera</taxon>
        <taxon>Nepomorpha</taxon>
        <taxon>Nepidae</taxon>
        <taxon>Ranatrinae</taxon>
        <taxon>Ranatra</taxon>
    </lineage>
</organism>